<evidence type="ECO:0000313" key="7">
    <source>
        <dbReference type="Proteomes" id="UP001139353"/>
    </source>
</evidence>
<dbReference type="InterPro" id="IPR036271">
    <property type="entry name" value="Tet_transcr_reg_TetR-rel_C_sf"/>
</dbReference>
<sequence>MSDSESTTAPLQNLYGQKLGRKGAETRARLMKAAANLLEKRSIMELTVGDIASAAGTSSSAFYVYFDDVTEVVLAVARTIEQMTPEIKALLSEAWTAEDSMEKSLALVKAYVAFWQEHHAILRIRNLAADEGDKRFEEVRHDAVDQIHGLLQARIEAADNGLDPSSGASAVLVLIERVAVIVRLPIRRKHSSRNQLMQSAAFLVSNALSPKASRR</sequence>
<dbReference type="InterPro" id="IPR050109">
    <property type="entry name" value="HTH-type_TetR-like_transc_reg"/>
</dbReference>
<dbReference type="EMBL" id="JAJLJH010000001">
    <property type="protein sequence ID" value="MCK9685700.1"/>
    <property type="molecule type" value="Genomic_DNA"/>
</dbReference>
<organism evidence="6 7">
    <name type="scientific">Scleromatobacter humisilvae</name>
    <dbReference type="NCBI Taxonomy" id="2897159"/>
    <lineage>
        <taxon>Bacteria</taxon>
        <taxon>Pseudomonadati</taxon>
        <taxon>Pseudomonadota</taxon>
        <taxon>Betaproteobacteria</taxon>
        <taxon>Burkholderiales</taxon>
        <taxon>Sphaerotilaceae</taxon>
        <taxon>Scleromatobacter</taxon>
    </lineage>
</organism>
<feature type="DNA-binding region" description="H-T-H motif" evidence="4">
    <location>
        <begin position="47"/>
        <end position="66"/>
    </location>
</feature>
<dbReference type="AlphaFoldDB" id="A0A9X2C268"/>
<keyword evidence="2 4" id="KW-0238">DNA-binding</keyword>
<dbReference type="SUPFAM" id="SSF46689">
    <property type="entry name" value="Homeodomain-like"/>
    <property type="match status" value="1"/>
</dbReference>
<keyword evidence="3" id="KW-0804">Transcription</keyword>
<dbReference type="InterPro" id="IPR011075">
    <property type="entry name" value="TetR_C"/>
</dbReference>
<evidence type="ECO:0000313" key="6">
    <source>
        <dbReference type="EMBL" id="MCK9685700.1"/>
    </source>
</evidence>
<protein>
    <submittedName>
        <fullName evidence="6">TetR family transcriptional regulator</fullName>
    </submittedName>
</protein>
<gene>
    <name evidence="6" type="ORF">LPC04_08255</name>
</gene>
<dbReference type="GO" id="GO:0003700">
    <property type="term" value="F:DNA-binding transcription factor activity"/>
    <property type="evidence" value="ECO:0007669"/>
    <property type="project" value="TreeGrafter"/>
</dbReference>
<name>A0A9X2C268_9BURK</name>
<keyword evidence="1" id="KW-0805">Transcription regulation</keyword>
<dbReference type="PANTHER" id="PTHR30055:SF234">
    <property type="entry name" value="HTH-TYPE TRANSCRIPTIONAL REGULATOR BETI"/>
    <property type="match status" value="1"/>
</dbReference>
<dbReference type="PROSITE" id="PS50977">
    <property type="entry name" value="HTH_TETR_2"/>
    <property type="match status" value="1"/>
</dbReference>
<dbReference type="SUPFAM" id="SSF48498">
    <property type="entry name" value="Tetracyclin repressor-like, C-terminal domain"/>
    <property type="match status" value="1"/>
</dbReference>
<keyword evidence="7" id="KW-1185">Reference proteome</keyword>
<evidence type="ECO:0000259" key="5">
    <source>
        <dbReference type="PROSITE" id="PS50977"/>
    </source>
</evidence>
<accession>A0A9X2C268</accession>
<evidence type="ECO:0000256" key="2">
    <source>
        <dbReference type="ARBA" id="ARBA00023125"/>
    </source>
</evidence>
<proteinExistence type="predicted"/>
<dbReference type="Gene3D" id="1.10.357.10">
    <property type="entry name" value="Tetracycline Repressor, domain 2"/>
    <property type="match status" value="1"/>
</dbReference>
<dbReference type="GO" id="GO:0000976">
    <property type="term" value="F:transcription cis-regulatory region binding"/>
    <property type="evidence" value="ECO:0007669"/>
    <property type="project" value="TreeGrafter"/>
</dbReference>
<dbReference type="Pfam" id="PF19352">
    <property type="entry name" value="TetR_C_38"/>
    <property type="match status" value="1"/>
</dbReference>
<evidence type="ECO:0000256" key="3">
    <source>
        <dbReference type="ARBA" id="ARBA00023163"/>
    </source>
</evidence>
<feature type="domain" description="HTH tetR-type" evidence="5">
    <location>
        <begin position="24"/>
        <end position="84"/>
    </location>
</feature>
<dbReference type="Proteomes" id="UP001139353">
    <property type="component" value="Unassembled WGS sequence"/>
</dbReference>
<dbReference type="RefSeq" id="WP_275681695.1">
    <property type="nucleotide sequence ID" value="NZ_JAJLJH010000001.1"/>
</dbReference>
<dbReference type="PANTHER" id="PTHR30055">
    <property type="entry name" value="HTH-TYPE TRANSCRIPTIONAL REGULATOR RUTR"/>
    <property type="match status" value="1"/>
</dbReference>
<evidence type="ECO:0000256" key="4">
    <source>
        <dbReference type="PROSITE-ProRule" id="PRU00335"/>
    </source>
</evidence>
<reference evidence="6" key="1">
    <citation type="submission" date="2021-11" db="EMBL/GenBank/DDBJ databases">
        <title>BS-T2-15 a new species belonging to the Comamonadaceae family isolated from the soil of a French oak forest.</title>
        <authorList>
            <person name="Mieszkin S."/>
            <person name="Alain K."/>
        </authorList>
    </citation>
    <scope>NUCLEOTIDE SEQUENCE</scope>
    <source>
        <strain evidence="6">BS-T2-15</strain>
    </source>
</reference>
<dbReference type="Pfam" id="PF00440">
    <property type="entry name" value="TetR_N"/>
    <property type="match status" value="1"/>
</dbReference>
<dbReference type="InterPro" id="IPR001647">
    <property type="entry name" value="HTH_TetR"/>
</dbReference>
<evidence type="ECO:0000256" key="1">
    <source>
        <dbReference type="ARBA" id="ARBA00023015"/>
    </source>
</evidence>
<comment type="caution">
    <text evidence="6">The sequence shown here is derived from an EMBL/GenBank/DDBJ whole genome shotgun (WGS) entry which is preliminary data.</text>
</comment>
<dbReference type="InterPro" id="IPR009057">
    <property type="entry name" value="Homeodomain-like_sf"/>
</dbReference>
<dbReference type="Gene3D" id="1.10.10.60">
    <property type="entry name" value="Homeodomain-like"/>
    <property type="match status" value="1"/>
</dbReference>